<feature type="compositionally biased region" description="Low complexity" evidence="1">
    <location>
        <begin position="20"/>
        <end position="31"/>
    </location>
</feature>
<feature type="compositionally biased region" description="Polar residues" evidence="1">
    <location>
        <begin position="163"/>
        <end position="174"/>
    </location>
</feature>
<protein>
    <submittedName>
        <fullName evidence="3">Unnamed protein product</fullName>
    </submittedName>
</protein>
<gene>
    <name evidence="3" type="ORF">Plil01_001408000</name>
</gene>
<accession>A0A9W6X7B9</accession>
<keyword evidence="4" id="KW-1185">Reference proteome</keyword>
<reference evidence="3" key="1">
    <citation type="submission" date="2023-04" db="EMBL/GenBank/DDBJ databases">
        <title>Phytophthora lilii NBRC 32176.</title>
        <authorList>
            <person name="Ichikawa N."/>
            <person name="Sato H."/>
            <person name="Tonouchi N."/>
        </authorList>
    </citation>
    <scope>NUCLEOTIDE SEQUENCE</scope>
    <source>
        <strain evidence="3">NBRC 32176</strain>
    </source>
</reference>
<dbReference type="EMBL" id="BSXW01001029">
    <property type="protein sequence ID" value="GMF32982.1"/>
    <property type="molecule type" value="Genomic_DNA"/>
</dbReference>
<dbReference type="Gene3D" id="2.20.70.10">
    <property type="match status" value="1"/>
</dbReference>
<feature type="region of interest" description="Disordered" evidence="1">
    <location>
        <begin position="160"/>
        <end position="202"/>
    </location>
</feature>
<organism evidence="3 4">
    <name type="scientific">Phytophthora lilii</name>
    <dbReference type="NCBI Taxonomy" id="2077276"/>
    <lineage>
        <taxon>Eukaryota</taxon>
        <taxon>Sar</taxon>
        <taxon>Stramenopiles</taxon>
        <taxon>Oomycota</taxon>
        <taxon>Peronosporomycetes</taxon>
        <taxon>Peronosporales</taxon>
        <taxon>Peronosporaceae</taxon>
        <taxon>Phytophthora</taxon>
    </lineage>
</organism>
<dbReference type="CDD" id="cd00201">
    <property type="entry name" value="WW"/>
    <property type="match status" value="1"/>
</dbReference>
<evidence type="ECO:0000313" key="3">
    <source>
        <dbReference type="EMBL" id="GMF32982.1"/>
    </source>
</evidence>
<sequence>MYSSLEKKISQARNPTNSSAARALADAIAIRGGQRREPQLPCPASPDRTERSNNNDGDVSSLISSDSESDDEVLQPVFKTAAAATAAAGAHPSSPRRSIYSGYSSSPPASPTSSIGSSLSTSPIARAQTMLYRSGSGTSESVSWSDYEDTMDRLSARDYYSDRPSTASTTSTISLHGLRRRGTSAKSTPMPIARRNSPSSLRPTLVEARSDESPWIPCVDPASGGTYYYNQQTGESRWNLV</sequence>
<dbReference type="Proteomes" id="UP001165083">
    <property type="component" value="Unassembled WGS sequence"/>
</dbReference>
<feature type="compositionally biased region" description="Low complexity" evidence="1">
    <location>
        <begin position="80"/>
        <end position="120"/>
    </location>
</feature>
<feature type="domain" description="WW" evidence="2">
    <location>
        <begin position="213"/>
        <end position="239"/>
    </location>
</feature>
<name>A0A9W6X7B9_9STRA</name>
<dbReference type="AlphaFoldDB" id="A0A9W6X7B9"/>
<comment type="caution">
    <text evidence="3">The sequence shown here is derived from an EMBL/GenBank/DDBJ whole genome shotgun (WGS) entry which is preliminary data.</text>
</comment>
<proteinExistence type="predicted"/>
<evidence type="ECO:0000313" key="4">
    <source>
        <dbReference type="Proteomes" id="UP001165083"/>
    </source>
</evidence>
<dbReference type="Pfam" id="PF00397">
    <property type="entry name" value="WW"/>
    <property type="match status" value="1"/>
</dbReference>
<feature type="region of interest" description="Disordered" evidence="1">
    <location>
        <begin position="1"/>
        <end position="120"/>
    </location>
</feature>
<evidence type="ECO:0000259" key="2">
    <source>
        <dbReference type="Pfam" id="PF00397"/>
    </source>
</evidence>
<dbReference type="InterPro" id="IPR001202">
    <property type="entry name" value="WW_dom"/>
</dbReference>
<dbReference type="OrthoDB" id="123866at2759"/>
<dbReference type="InterPro" id="IPR036020">
    <property type="entry name" value="WW_dom_sf"/>
</dbReference>
<evidence type="ECO:0000256" key="1">
    <source>
        <dbReference type="SAM" id="MobiDB-lite"/>
    </source>
</evidence>
<dbReference type="SUPFAM" id="SSF51045">
    <property type="entry name" value="WW domain"/>
    <property type="match status" value="1"/>
</dbReference>